<comment type="caution">
    <text evidence="2">The sequence shown here is derived from an EMBL/GenBank/DDBJ whole genome shotgun (WGS) entry which is preliminary data.</text>
</comment>
<dbReference type="EMBL" id="JAOPGA020000787">
    <property type="protein sequence ID" value="KAL0481726.1"/>
    <property type="molecule type" value="Genomic_DNA"/>
</dbReference>
<dbReference type="AlphaFoldDB" id="A0AAW2YXR5"/>
<reference evidence="2 3" key="1">
    <citation type="submission" date="2024-03" db="EMBL/GenBank/DDBJ databases">
        <title>The Acrasis kona genome and developmental transcriptomes reveal deep origins of eukaryotic multicellular pathways.</title>
        <authorList>
            <person name="Sheikh S."/>
            <person name="Fu C.-J."/>
            <person name="Brown M.W."/>
            <person name="Baldauf S.L."/>
        </authorList>
    </citation>
    <scope>NUCLEOTIDE SEQUENCE [LARGE SCALE GENOMIC DNA]</scope>
    <source>
        <strain evidence="2 3">ATCC MYA-3509</strain>
    </source>
</reference>
<dbReference type="Proteomes" id="UP001431209">
    <property type="component" value="Unassembled WGS sequence"/>
</dbReference>
<sequence>MPSYAYIAIIAVLCLTVVSSSPSLVHQLRPNNALGPRREHVSTNTVTSIGSIEYACTNTNGTLNIVESIVRTSTSSQEILLEYAKVVLLLSGWGYLLTFL</sequence>
<keyword evidence="3" id="KW-1185">Reference proteome</keyword>
<protein>
    <submittedName>
        <fullName evidence="2">Uncharacterized protein</fullName>
    </submittedName>
</protein>
<feature type="chain" id="PRO_5043587650" evidence="1">
    <location>
        <begin position="21"/>
        <end position="100"/>
    </location>
</feature>
<keyword evidence="1" id="KW-0732">Signal</keyword>
<name>A0AAW2YXR5_9EUKA</name>
<gene>
    <name evidence="2" type="ORF">AKO1_010398</name>
</gene>
<evidence type="ECO:0000313" key="2">
    <source>
        <dbReference type="EMBL" id="KAL0481726.1"/>
    </source>
</evidence>
<evidence type="ECO:0000256" key="1">
    <source>
        <dbReference type="SAM" id="SignalP"/>
    </source>
</evidence>
<evidence type="ECO:0000313" key="3">
    <source>
        <dbReference type="Proteomes" id="UP001431209"/>
    </source>
</evidence>
<accession>A0AAW2YXR5</accession>
<organism evidence="2 3">
    <name type="scientific">Acrasis kona</name>
    <dbReference type="NCBI Taxonomy" id="1008807"/>
    <lineage>
        <taxon>Eukaryota</taxon>
        <taxon>Discoba</taxon>
        <taxon>Heterolobosea</taxon>
        <taxon>Tetramitia</taxon>
        <taxon>Eutetramitia</taxon>
        <taxon>Acrasidae</taxon>
        <taxon>Acrasis</taxon>
    </lineage>
</organism>
<proteinExistence type="predicted"/>
<feature type="signal peptide" evidence="1">
    <location>
        <begin position="1"/>
        <end position="20"/>
    </location>
</feature>